<dbReference type="Proteomes" id="UP000192722">
    <property type="component" value="Unassembled WGS sequence"/>
</dbReference>
<organism evidence="2 3">
    <name type="scientific">Rouxiella silvae</name>
    <dbReference type="NCBI Taxonomy" id="1646373"/>
    <lineage>
        <taxon>Bacteria</taxon>
        <taxon>Pseudomonadati</taxon>
        <taxon>Pseudomonadota</taxon>
        <taxon>Gammaproteobacteria</taxon>
        <taxon>Enterobacterales</taxon>
        <taxon>Yersiniaceae</taxon>
        <taxon>Rouxiella</taxon>
    </lineage>
</organism>
<name>A0ABX3TTX2_9GAMM</name>
<keyword evidence="1" id="KW-0472">Membrane</keyword>
<keyword evidence="3" id="KW-1185">Reference proteome</keyword>
<evidence type="ECO:0000313" key="3">
    <source>
        <dbReference type="Proteomes" id="UP000192722"/>
    </source>
</evidence>
<protein>
    <submittedName>
        <fullName evidence="2">Uncharacterized protein</fullName>
    </submittedName>
</protein>
<feature type="transmembrane region" description="Helical" evidence="1">
    <location>
        <begin position="40"/>
        <end position="59"/>
    </location>
</feature>
<keyword evidence="1" id="KW-0812">Transmembrane</keyword>
<keyword evidence="1" id="KW-1133">Transmembrane helix</keyword>
<gene>
    <name evidence="2" type="ORF">BS639_24505</name>
</gene>
<sequence>MNSKNDAPKIIIQLFLGALVYYLFSFRYKDELILVLSQQVYYQALVIIVITNSYFARLIDDIRSIIYHKLKMKCSSKYKHKHFKEQKTNILEKSKTAKLSEQAKEMLSGMVDTDFELEAEIEEVSKMQDELQRIKRPKVT</sequence>
<comment type="caution">
    <text evidence="2">The sequence shown here is derived from an EMBL/GenBank/DDBJ whole genome shotgun (WGS) entry which is preliminary data.</text>
</comment>
<dbReference type="EMBL" id="MRWD01000113">
    <property type="protein sequence ID" value="ORJ18589.1"/>
    <property type="molecule type" value="Genomic_DNA"/>
</dbReference>
<reference evidence="2 3" key="1">
    <citation type="journal article" date="2017" name="Int. J. Syst. Evol. Microbiol.">
        <title>Rouxiella badensis sp. nov. and Rouxiella silvae sp. nov. isolated from peat bog soil in Germany and emendation of the genus description.</title>
        <authorList>
            <person name="Le Fleche-Mateos A."/>
            <person name="Kugler J.H."/>
            <person name="Hansen S.H."/>
            <person name="Syldatk C."/>
            <person name="Hausmann R."/>
            <person name="Lomprez F."/>
            <person name="Vandenbogaert M."/>
            <person name="Manuguerra J.C."/>
            <person name="Grimont P.A."/>
        </authorList>
    </citation>
    <scope>NUCLEOTIDE SEQUENCE [LARGE SCALE GENOMIC DNA]</scope>
    <source>
        <strain evidence="2 3">213</strain>
    </source>
</reference>
<evidence type="ECO:0000313" key="2">
    <source>
        <dbReference type="EMBL" id="ORJ18589.1"/>
    </source>
</evidence>
<evidence type="ECO:0000256" key="1">
    <source>
        <dbReference type="SAM" id="Phobius"/>
    </source>
</evidence>
<accession>A0ABX3TTX2</accession>
<feature type="transmembrane region" description="Helical" evidence="1">
    <location>
        <begin position="7"/>
        <end position="28"/>
    </location>
</feature>
<dbReference type="RefSeq" id="WP_084984640.1">
    <property type="nucleotide sequence ID" value="NZ_MRWD01000113.1"/>
</dbReference>
<proteinExistence type="predicted"/>